<gene>
    <name evidence="3" type="ORF">AMJ87_07165</name>
</gene>
<evidence type="ECO:0000256" key="1">
    <source>
        <dbReference type="SAM" id="Phobius"/>
    </source>
</evidence>
<accession>A0A0S8GG75</accession>
<dbReference type="GO" id="GO:0030288">
    <property type="term" value="C:outer membrane-bounded periplasmic space"/>
    <property type="evidence" value="ECO:0007669"/>
    <property type="project" value="TreeGrafter"/>
</dbReference>
<keyword evidence="1" id="KW-1133">Transmembrane helix</keyword>
<dbReference type="EMBL" id="LJUO01000061">
    <property type="protein sequence ID" value="KPK71474.1"/>
    <property type="molecule type" value="Genomic_DNA"/>
</dbReference>
<evidence type="ECO:0000259" key="2">
    <source>
        <dbReference type="Pfam" id="PF08486"/>
    </source>
</evidence>
<dbReference type="InterPro" id="IPR013693">
    <property type="entry name" value="SpoIID/LytB_N"/>
</dbReference>
<comment type="caution">
    <text evidence="3">The sequence shown here is derived from an EMBL/GenBank/DDBJ whole genome shotgun (WGS) entry which is preliminary data.</text>
</comment>
<dbReference type="GO" id="GO:0030435">
    <property type="term" value="P:sporulation resulting in formation of a cellular spore"/>
    <property type="evidence" value="ECO:0007669"/>
    <property type="project" value="InterPro"/>
</dbReference>
<proteinExistence type="predicted"/>
<protein>
    <recommendedName>
        <fullName evidence="2">Sporulation stage II protein D amidase enhancer LytB N-terminal domain-containing protein</fullName>
    </recommendedName>
</protein>
<dbReference type="NCBIfam" id="TIGR02669">
    <property type="entry name" value="SpoIID_LytB"/>
    <property type="match status" value="1"/>
</dbReference>
<name>A0A0S8GG75_UNCW3</name>
<dbReference type="AlphaFoldDB" id="A0A0S8GG75"/>
<dbReference type="InterPro" id="IPR051922">
    <property type="entry name" value="Bact_Sporulation_Assoc"/>
</dbReference>
<feature type="domain" description="Sporulation stage II protein D amidase enhancer LytB N-terminal" evidence="2">
    <location>
        <begin position="129"/>
        <end position="220"/>
    </location>
</feature>
<dbReference type="PATRIC" id="fig|1703780.3.peg.154"/>
<dbReference type="Proteomes" id="UP000051096">
    <property type="component" value="Unassembled WGS sequence"/>
</dbReference>
<reference evidence="3 4" key="1">
    <citation type="journal article" date="2015" name="Microbiome">
        <title>Genomic resolution of linkages in carbon, nitrogen, and sulfur cycling among widespread estuary sediment bacteria.</title>
        <authorList>
            <person name="Baker B.J."/>
            <person name="Lazar C.S."/>
            <person name="Teske A.P."/>
            <person name="Dick G.J."/>
        </authorList>
    </citation>
    <scope>NUCLEOTIDE SEQUENCE [LARGE SCALE GENOMIC DNA]</scope>
    <source>
        <strain evidence="3">SM23_60</strain>
    </source>
</reference>
<evidence type="ECO:0000313" key="4">
    <source>
        <dbReference type="Proteomes" id="UP000051096"/>
    </source>
</evidence>
<sequence>MTFDGIVGRCSFIVSFLRIPMPYNHTGGEAVHRTRENTTVLLIFLLAVLVLLSCMPYTRRVMKHNLVRIAIVCGVDNVTISGTQRGKLYNNYCIGMNHTFPLFFGPHSATVTVNGVQYRGAIEMKKIGGRIWVINVVDVEDYLKGVVPCEIGGLSEDLIEAAKAQAVAARTYAYAHVNQYDHLGFDLYATIQDQVYKGTSAEREVTNRAIRETTGEVLTYRNQPIEAKYHSTCGGRTADYNDAWPGEPPPYLRSIQCTYCEKSPHYTWSSELSRTQFYQNLRNRLKVIGHAIPASERIRRIRLKTNKRSKRVREMIVETDEHQYTIPGYQIRKALAYIGNPTGSLKSNYITITSRGSMITIEGRGFGHGVGMCQFGAIEQARQGRSYRDILRYYYRGARLRRMR</sequence>
<dbReference type="Pfam" id="PF08486">
    <property type="entry name" value="SpoIID"/>
    <property type="match status" value="1"/>
</dbReference>
<feature type="transmembrane region" description="Helical" evidence="1">
    <location>
        <begin position="39"/>
        <end position="58"/>
    </location>
</feature>
<keyword evidence="1" id="KW-0472">Membrane</keyword>
<evidence type="ECO:0000313" key="3">
    <source>
        <dbReference type="EMBL" id="KPK71474.1"/>
    </source>
</evidence>
<dbReference type="PANTHER" id="PTHR30032:SF4">
    <property type="entry name" value="AMIDASE ENHANCER"/>
    <property type="match status" value="1"/>
</dbReference>
<keyword evidence="1" id="KW-0812">Transmembrane</keyword>
<organism evidence="3 4">
    <name type="scientific">candidate division WOR_3 bacterium SM23_60</name>
    <dbReference type="NCBI Taxonomy" id="1703780"/>
    <lineage>
        <taxon>Bacteria</taxon>
        <taxon>Bacteria division WOR-3</taxon>
    </lineage>
</organism>
<dbReference type="PANTHER" id="PTHR30032">
    <property type="entry name" value="N-ACETYLMURAMOYL-L-ALANINE AMIDASE-RELATED"/>
    <property type="match status" value="1"/>
</dbReference>
<dbReference type="InterPro" id="IPR013486">
    <property type="entry name" value="SpoIID/LytB"/>
</dbReference>